<evidence type="ECO:0000313" key="1">
    <source>
        <dbReference type="EMBL" id="KAH7236203.1"/>
    </source>
</evidence>
<name>A0A8K0RS34_9HYPO</name>
<sequence>MQQDFLKDIYVLRYGFTCLHNSCYKFIIGHQFNCSNFIFRRQSYSTMDDAVRPNEQAAREIHARGYQTWSTLHDKQAFSSENYLRQLYTAFPNHPIFPPGLDVDKSFTNVALVKGTTTWLATDKGHLPSFETEAFFHVAWDKPTKIIWTTDTSYSSTTLPEIFGPSSHHIPILIQAWAYILSARWAELITGARVSYQNIPKSKEGLNQSRQPSVGDPITIDIGAVSKDAANWWTAILSAGSGWDATMCNTKGNILHSPWSTVLESDHPILVSANIRTEGTSSYSTPASFSAACRHLKDYCGEYDISNETILAALAAAILIPATKYDNRPILLPTPEIIHDGNLKEDKPPKASRFSMPDILQLDRLLTLSCNARGVKALLTSVFFEPDVPCNMCGLWLRGSFAYLGSIKDPHILLRILINRDPDLGFFWFGAFITRA</sequence>
<dbReference type="EMBL" id="JAGPXF010000007">
    <property type="protein sequence ID" value="KAH7236203.1"/>
    <property type="molecule type" value="Genomic_DNA"/>
</dbReference>
<comment type="caution">
    <text evidence="1">The sequence shown here is derived from an EMBL/GenBank/DDBJ whole genome shotgun (WGS) entry which is preliminary data.</text>
</comment>
<dbReference type="AlphaFoldDB" id="A0A8K0RS34"/>
<keyword evidence="2" id="KW-1185">Reference proteome</keyword>
<gene>
    <name evidence="1" type="ORF">BKA59DRAFT_303828</name>
</gene>
<dbReference type="OrthoDB" id="3549294at2759"/>
<protein>
    <submittedName>
        <fullName evidence="1">Uncharacterized protein</fullName>
    </submittedName>
</protein>
<organism evidence="1 2">
    <name type="scientific">Fusarium tricinctum</name>
    <dbReference type="NCBI Taxonomy" id="61284"/>
    <lineage>
        <taxon>Eukaryota</taxon>
        <taxon>Fungi</taxon>
        <taxon>Dikarya</taxon>
        <taxon>Ascomycota</taxon>
        <taxon>Pezizomycotina</taxon>
        <taxon>Sordariomycetes</taxon>
        <taxon>Hypocreomycetidae</taxon>
        <taxon>Hypocreales</taxon>
        <taxon>Nectriaceae</taxon>
        <taxon>Fusarium</taxon>
        <taxon>Fusarium tricinctum species complex</taxon>
    </lineage>
</organism>
<accession>A0A8K0RS34</accession>
<dbReference type="Proteomes" id="UP000813427">
    <property type="component" value="Unassembled WGS sequence"/>
</dbReference>
<reference evidence="1" key="1">
    <citation type="journal article" date="2021" name="Nat. Commun.">
        <title>Genetic determinants of endophytism in the Arabidopsis root mycobiome.</title>
        <authorList>
            <person name="Mesny F."/>
            <person name="Miyauchi S."/>
            <person name="Thiergart T."/>
            <person name="Pickel B."/>
            <person name="Atanasova L."/>
            <person name="Karlsson M."/>
            <person name="Huettel B."/>
            <person name="Barry K.W."/>
            <person name="Haridas S."/>
            <person name="Chen C."/>
            <person name="Bauer D."/>
            <person name="Andreopoulos W."/>
            <person name="Pangilinan J."/>
            <person name="LaButti K."/>
            <person name="Riley R."/>
            <person name="Lipzen A."/>
            <person name="Clum A."/>
            <person name="Drula E."/>
            <person name="Henrissat B."/>
            <person name="Kohler A."/>
            <person name="Grigoriev I.V."/>
            <person name="Martin F.M."/>
            <person name="Hacquard S."/>
        </authorList>
    </citation>
    <scope>NUCLEOTIDE SEQUENCE</scope>
    <source>
        <strain evidence="1">MPI-SDFR-AT-0068</strain>
    </source>
</reference>
<proteinExistence type="predicted"/>
<evidence type="ECO:0000313" key="2">
    <source>
        <dbReference type="Proteomes" id="UP000813427"/>
    </source>
</evidence>